<protein>
    <submittedName>
        <fullName evidence="2">Uncharacterized protein</fullName>
    </submittedName>
</protein>
<keyword evidence="1" id="KW-0472">Membrane</keyword>
<keyword evidence="1" id="KW-1133">Transmembrane helix</keyword>
<dbReference type="Proteomes" id="UP000464658">
    <property type="component" value="Chromosome"/>
</dbReference>
<evidence type="ECO:0000313" key="2">
    <source>
        <dbReference type="EMBL" id="BBP89789.1"/>
    </source>
</evidence>
<organism evidence="2 3">
    <name type="scientific">Bacillus safensis</name>
    <dbReference type="NCBI Taxonomy" id="561879"/>
    <lineage>
        <taxon>Bacteria</taxon>
        <taxon>Bacillati</taxon>
        <taxon>Bacillota</taxon>
        <taxon>Bacilli</taxon>
        <taxon>Bacillales</taxon>
        <taxon>Bacillaceae</taxon>
        <taxon>Bacillus</taxon>
    </lineage>
</organism>
<evidence type="ECO:0000256" key="1">
    <source>
        <dbReference type="SAM" id="Phobius"/>
    </source>
</evidence>
<sequence>MSILAHSMIFFTMFGFTSTYALTIGMKQSELFYVVCSFMMPHTLAPLLLARLLKEANKKKTS</sequence>
<evidence type="ECO:0000313" key="3">
    <source>
        <dbReference type="Proteomes" id="UP000464658"/>
    </source>
</evidence>
<keyword evidence="1" id="KW-0812">Transmembrane</keyword>
<dbReference type="EMBL" id="AP021906">
    <property type="protein sequence ID" value="BBP89789.1"/>
    <property type="molecule type" value="Genomic_DNA"/>
</dbReference>
<accession>A0A5S9MCV8</accession>
<proteinExistence type="predicted"/>
<dbReference type="AlphaFoldDB" id="A0A5S9MCV8"/>
<name>A0A5S9MCV8_BACIA</name>
<gene>
    <name evidence="2" type="ORF">BsIDN1_34070</name>
</gene>
<feature type="transmembrane region" description="Helical" evidence="1">
    <location>
        <begin position="31"/>
        <end position="53"/>
    </location>
</feature>
<reference evidence="2 3" key="1">
    <citation type="submission" date="2019-12" db="EMBL/GenBank/DDBJ databases">
        <title>Full genome sequence of a Bacillus safensis strain isolated from commercially available natto in Indonesia.</title>
        <authorList>
            <person name="Yoshida M."/>
            <person name="Uomi M."/>
            <person name="Waturangi D."/>
            <person name="Ekaputri J.J."/>
            <person name="Setiamarga D.H.E."/>
        </authorList>
    </citation>
    <scope>NUCLEOTIDE SEQUENCE [LARGE SCALE GENOMIC DNA]</scope>
    <source>
        <strain evidence="2 3">IDN1</strain>
    </source>
</reference>